<dbReference type="Pfam" id="PF11867">
    <property type="entry name" value="T1RH-like_C"/>
    <property type="match status" value="1"/>
</dbReference>
<keyword evidence="3" id="KW-1185">Reference proteome</keyword>
<name>A0A1H9LYS2_FLAFI</name>
<feature type="domain" description="Type I restriction enzyme HindI endonuclease subunit-like C-terminal" evidence="1">
    <location>
        <begin position="4"/>
        <end position="78"/>
    </location>
</feature>
<organism evidence="2 3">
    <name type="scientific">Flavobacterium frigoris</name>
    <dbReference type="NCBI Taxonomy" id="229204"/>
    <lineage>
        <taxon>Bacteria</taxon>
        <taxon>Pseudomonadati</taxon>
        <taxon>Bacteroidota</taxon>
        <taxon>Flavobacteriia</taxon>
        <taxon>Flavobacteriales</taxon>
        <taxon>Flavobacteriaceae</taxon>
        <taxon>Flavobacterium</taxon>
    </lineage>
</organism>
<accession>A0A1H9LYS2</accession>
<proteinExistence type="predicted"/>
<dbReference type="AlphaFoldDB" id="A0A1H9LYS2"/>
<dbReference type="EMBL" id="FOFZ01000007">
    <property type="protein sequence ID" value="SER16347.1"/>
    <property type="molecule type" value="Genomic_DNA"/>
</dbReference>
<dbReference type="InterPro" id="IPR021810">
    <property type="entry name" value="T1RH-like_C"/>
</dbReference>
<evidence type="ECO:0000259" key="1">
    <source>
        <dbReference type="Pfam" id="PF11867"/>
    </source>
</evidence>
<sequence>MAKKYDFVYPEDKLLILAQRVKDVVDDLTKYTDWSKREDIKAELKADLIVLLAENGYPPVDRDEIYKEIFEQAENFKKYNP</sequence>
<reference evidence="3" key="1">
    <citation type="submission" date="2016-10" db="EMBL/GenBank/DDBJ databases">
        <authorList>
            <person name="Varghese N."/>
            <person name="Submissions S."/>
        </authorList>
    </citation>
    <scope>NUCLEOTIDE SEQUENCE [LARGE SCALE GENOMIC DNA]</scope>
    <source>
        <strain evidence="3">DSM 15719</strain>
    </source>
</reference>
<gene>
    <name evidence="2" type="ORF">SAMN05444355_107182</name>
</gene>
<dbReference type="Proteomes" id="UP000183658">
    <property type="component" value="Unassembled WGS sequence"/>
</dbReference>
<evidence type="ECO:0000313" key="2">
    <source>
        <dbReference type="EMBL" id="SER16347.1"/>
    </source>
</evidence>
<evidence type="ECO:0000313" key="3">
    <source>
        <dbReference type="Proteomes" id="UP000183658"/>
    </source>
</evidence>
<protein>
    <submittedName>
        <fullName evidence="2">Type I restriction enzyme, R subunit</fullName>
    </submittedName>
</protein>